<evidence type="ECO:0000256" key="1">
    <source>
        <dbReference type="SAM" id="MobiDB-lite"/>
    </source>
</evidence>
<reference evidence="2 3" key="1">
    <citation type="submission" date="2014-03" db="EMBL/GenBank/DDBJ databases">
        <title>Genomics of Bifidobacteria.</title>
        <authorList>
            <person name="Ventura M."/>
            <person name="Milani C."/>
            <person name="Lugli G.A."/>
        </authorList>
    </citation>
    <scope>NUCLEOTIDE SEQUENCE [LARGE SCALE GENOMIC DNA]</scope>
    <source>
        <strain evidence="2 3">LMG 10738</strain>
    </source>
</reference>
<dbReference type="EMBL" id="JGYV01000005">
    <property type="protein sequence ID" value="KFI64267.1"/>
    <property type="molecule type" value="Genomic_DNA"/>
</dbReference>
<organism evidence="2 3">
    <name type="scientific">Bifidobacterium cuniculi</name>
    <dbReference type="NCBI Taxonomy" id="1688"/>
    <lineage>
        <taxon>Bacteria</taxon>
        <taxon>Bacillati</taxon>
        <taxon>Actinomycetota</taxon>
        <taxon>Actinomycetes</taxon>
        <taxon>Bifidobacteriales</taxon>
        <taxon>Bifidobacteriaceae</taxon>
        <taxon>Bifidobacterium</taxon>
    </lineage>
</organism>
<keyword evidence="3" id="KW-1185">Reference proteome</keyword>
<accession>A0A087AZR7</accession>
<proteinExistence type="predicted"/>
<comment type="caution">
    <text evidence="2">The sequence shown here is derived from an EMBL/GenBank/DDBJ whole genome shotgun (WGS) entry which is preliminary data.</text>
</comment>
<feature type="region of interest" description="Disordered" evidence="1">
    <location>
        <begin position="38"/>
        <end position="60"/>
    </location>
</feature>
<protein>
    <submittedName>
        <fullName evidence="2">Riboflavin-specific deaminase</fullName>
    </submittedName>
</protein>
<dbReference type="eggNOG" id="ENOG5031DA7">
    <property type="taxonomic scope" value="Bacteria"/>
</dbReference>
<dbReference type="OrthoDB" id="3226114at2"/>
<dbReference type="RefSeq" id="WP_033516159.1">
    <property type="nucleotide sequence ID" value="NZ_JGYV01000005.1"/>
</dbReference>
<evidence type="ECO:0000313" key="2">
    <source>
        <dbReference type="EMBL" id="KFI64267.1"/>
    </source>
</evidence>
<dbReference type="Proteomes" id="UP000029067">
    <property type="component" value="Unassembled WGS sequence"/>
</dbReference>
<dbReference type="AlphaFoldDB" id="A0A087AZR7"/>
<name>A0A087AZR7_9BIFI</name>
<feature type="compositionally biased region" description="Gly residues" evidence="1">
    <location>
        <begin position="43"/>
        <end position="54"/>
    </location>
</feature>
<evidence type="ECO:0000313" key="3">
    <source>
        <dbReference type="Proteomes" id="UP000029067"/>
    </source>
</evidence>
<gene>
    <name evidence="2" type="ORF">BCUN_2132</name>
</gene>
<sequence length="495" mass="54437">MQTPFILDSARFLNQLRQLRQCFELVVAETRIATRGADRDGGAMAGRPGGGGGTVAARAGSPRTGVDAGVSVGAALSGAPAAGTADRQPDVPPSVVDEPGRLSWELFGCSCWSALVTTAAFCADDALVAAAREFLARTENGVRAKGLTVWLYELVNDARMALVMDEPSPRMPPTIRPMGLARMVRWLRGSGRGRFGSRTRQEDMAEYATQAHRLAALVLLQWGSPHRIVNEMAATLLTDASLGSCLLREDPAVRARGASTDTRYRRLVDYRRRLCVEGDFQYARAVAAGMVPLGQEDERCELTFDVDRRYLYDAAYLLQACEDLWEGPEVPAAAQVAATVESKRKHPIGEVRRNPLYLRDLAESLLGPTGAEDLVQGFERRDRERFAAGRRRLEEQCEMVQETNLLMVPLQVVQRAEPDWDALGRAPWQQRTEAWCSYGVACDDAATIVLTRMHFKDDAFRAQAAMGLLRQLPGDYCDVVLPVIEREISRLAVAA</sequence>